<organism evidence="3 4">
    <name type="scientific">Niastella koreensis</name>
    <dbReference type="NCBI Taxonomy" id="354356"/>
    <lineage>
        <taxon>Bacteria</taxon>
        <taxon>Pseudomonadati</taxon>
        <taxon>Bacteroidota</taxon>
        <taxon>Chitinophagia</taxon>
        <taxon>Chitinophagales</taxon>
        <taxon>Chitinophagaceae</taxon>
        <taxon>Niastella</taxon>
    </lineage>
</organism>
<keyword evidence="4" id="KW-1185">Reference proteome</keyword>
<gene>
    <name evidence="3" type="ORF">A4D02_13175</name>
</gene>
<evidence type="ECO:0000256" key="1">
    <source>
        <dbReference type="SAM" id="MobiDB-lite"/>
    </source>
</evidence>
<comment type="caution">
    <text evidence="3">The sequence shown here is derived from an EMBL/GenBank/DDBJ whole genome shotgun (WGS) entry which is preliminary data.</text>
</comment>
<sequence length="645" mass="64523">MKKFYRLYGTASYVGCVPLKITLTLLLFTLFTAPLHAQINAYAKVTAIATASGITTLSISNISQAYHTFAVGEQVIVIQMQDNVIGSNTGNTPTFGNLSAIVNAGYYQIATITALKTTGTGMYIKTTALPATFTIGTNSSVQVVSFQSLSTGNYATTTAITAVSWNSTNGYGGVVAFQVGGTLTLKNSITANGQGFAGGAASDNYESSCEPTVYASANTNYATKGEGIYVNTTGYTTGRGRLITGGGGGSDDNAGGAGGGNYSNGGSGGPGWTCTGTDVAGGLGGVALSSYLATGTRVFMGGGGGGGQGNNGTQTNGGYGGGIIFIRAAAVTTSCTSSITISANGSSASNTTGTGNDGAGGAGAGGTILIQSGSYSVPSSCPLNFQANGGNGGSVASTDTHGGGGGGGQGAILFAGAVPNANITSTTTPGTGGLNSSASGATRAGNGSGTSTSGVIAGIGTVLPVQLIYFAAEKINSKAVLNWTSADDINVTYNVQRSTDGFNFATIGSVKGTGNTTGTTNYTFTDPNMIAGTSYYRLEVSGNLPTKTIYSSIASLNLSALSNIPVAYPNPAHDHFNIRVAGENSNKTQVVTITDLTGQLIYTTIGKPTNNIISVIPSSPLKPGLYMFKITIDGATEQIGKVMIQ</sequence>
<proteinExistence type="predicted"/>
<reference evidence="3 4" key="1">
    <citation type="submission" date="2016-04" db="EMBL/GenBank/DDBJ databases">
        <authorList>
            <person name="Chen L."/>
            <person name="Zhuang W."/>
            <person name="Wang G."/>
        </authorList>
    </citation>
    <scope>NUCLEOTIDE SEQUENCE [LARGE SCALE GENOMIC DNA]</scope>
    <source>
        <strain evidence="4">GR20</strain>
    </source>
</reference>
<evidence type="ECO:0000259" key="2">
    <source>
        <dbReference type="Pfam" id="PF18962"/>
    </source>
</evidence>
<dbReference type="InterPro" id="IPR026444">
    <property type="entry name" value="Secre_tail"/>
</dbReference>
<dbReference type="Proteomes" id="UP000192277">
    <property type="component" value="Unassembled WGS sequence"/>
</dbReference>
<dbReference type="NCBIfam" id="TIGR04183">
    <property type="entry name" value="Por_Secre_tail"/>
    <property type="match status" value="1"/>
</dbReference>
<dbReference type="InterPro" id="IPR013783">
    <property type="entry name" value="Ig-like_fold"/>
</dbReference>
<evidence type="ECO:0000313" key="4">
    <source>
        <dbReference type="Proteomes" id="UP000192277"/>
    </source>
</evidence>
<feature type="domain" description="Secretion system C-terminal sorting" evidence="2">
    <location>
        <begin position="568"/>
        <end position="644"/>
    </location>
</feature>
<protein>
    <recommendedName>
        <fullName evidence="2">Secretion system C-terminal sorting domain-containing protein</fullName>
    </recommendedName>
</protein>
<feature type="compositionally biased region" description="Polar residues" evidence="1">
    <location>
        <begin position="426"/>
        <end position="440"/>
    </location>
</feature>
<dbReference type="RefSeq" id="WP_014220816.1">
    <property type="nucleotide sequence ID" value="NZ_LWBO01000044.1"/>
</dbReference>
<evidence type="ECO:0000313" key="3">
    <source>
        <dbReference type="EMBL" id="OQP42514.1"/>
    </source>
</evidence>
<dbReference type="Gene3D" id="2.60.40.10">
    <property type="entry name" value="Immunoglobulins"/>
    <property type="match status" value="1"/>
</dbReference>
<name>A0ABX3NPX8_9BACT</name>
<accession>A0ABX3NPX8</accession>
<dbReference type="Pfam" id="PF18962">
    <property type="entry name" value="Por_Secre_tail"/>
    <property type="match status" value="1"/>
</dbReference>
<feature type="region of interest" description="Disordered" evidence="1">
    <location>
        <begin position="426"/>
        <end position="447"/>
    </location>
</feature>
<dbReference type="EMBL" id="LWBO01000044">
    <property type="protein sequence ID" value="OQP42514.1"/>
    <property type="molecule type" value="Genomic_DNA"/>
</dbReference>